<evidence type="ECO:0000256" key="5">
    <source>
        <dbReference type="ARBA" id="ARBA00022679"/>
    </source>
</evidence>
<evidence type="ECO:0000256" key="3">
    <source>
        <dbReference type="ARBA" id="ARBA00022490"/>
    </source>
</evidence>
<evidence type="ECO:0000313" key="9">
    <source>
        <dbReference type="EMBL" id="QCP34037.1"/>
    </source>
</evidence>
<dbReference type="SUPFAM" id="SSF53062">
    <property type="entry name" value="PTS system fructose IIA component-like"/>
    <property type="match status" value="1"/>
</dbReference>
<proteinExistence type="predicted"/>
<keyword evidence="5" id="KW-0808">Transferase</keyword>
<evidence type="ECO:0000259" key="8">
    <source>
        <dbReference type="PROSITE" id="PS51096"/>
    </source>
</evidence>
<dbReference type="Gene3D" id="3.40.50.510">
    <property type="entry name" value="Phosphotransferase system, mannose-type IIA component"/>
    <property type="match status" value="1"/>
</dbReference>
<dbReference type="InterPro" id="IPR036662">
    <property type="entry name" value="PTS_EIIA_man-typ_sf"/>
</dbReference>
<accession>A0A4P8IC12</accession>
<keyword evidence="7" id="KW-0418">Kinase</keyword>
<reference evidence="9 10" key="1">
    <citation type="submission" date="2019-05" db="EMBL/GenBank/DDBJ databases">
        <title>Complete genome sequencing of Anaerostipes rhamnosivorans.</title>
        <authorList>
            <person name="Bui T.P.N."/>
            <person name="de Vos W.M."/>
        </authorList>
    </citation>
    <scope>NUCLEOTIDE SEQUENCE [LARGE SCALE GENOMIC DNA]</scope>
    <source>
        <strain evidence="9 10">1y2</strain>
    </source>
</reference>
<dbReference type="GO" id="GO:0005737">
    <property type="term" value="C:cytoplasm"/>
    <property type="evidence" value="ECO:0007669"/>
    <property type="project" value="UniProtKB-SubCell"/>
</dbReference>
<evidence type="ECO:0000256" key="2">
    <source>
        <dbReference type="ARBA" id="ARBA00022448"/>
    </source>
</evidence>
<dbReference type="Pfam" id="PF03610">
    <property type="entry name" value="EIIA-man"/>
    <property type="match status" value="1"/>
</dbReference>
<dbReference type="InterPro" id="IPR051471">
    <property type="entry name" value="Bacterial_PTS_sugar_comp"/>
</dbReference>
<evidence type="ECO:0000256" key="6">
    <source>
        <dbReference type="ARBA" id="ARBA00022683"/>
    </source>
</evidence>
<dbReference type="GO" id="GO:0016020">
    <property type="term" value="C:membrane"/>
    <property type="evidence" value="ECO:0007669"/>
    <property type="project" value="InterPro"/>
</dbReference>
<dbReference type="RefSeq" id="WP_137327623.1">
    <property type="nucleotide sequence ID" value="NZ_CP040058.1"/>
</dbReference>
<dbReference type="GO" id="GO:0009401">
    <property type="term" value="P:phosphoenolpyruvate-dependent sugar phosphotransferase system"/>
    <property type="evidence" value="ECO:0007669"/>
    <property type="project" value="UniProtKB-KW"/>
</dbReference>
<dbReference type="GO" id="GO:0016301">
    <property type="term" value="F:kinase activity"/>
    <property type="evidence" value="ECO:0007669"/>
    <property type="project" value="UniProtKB-KW"/>
</dbReference>
<dbReference type="Proteomes" id="UP000298653">
    <property type="component" value="Chromosome"/>
</dbReference>
<evidence type="ECO:0000313" key="10">
    <source>
        <dbReference type="Proteomes" id="UP000298653"/>
    </source>
</evidence>
<comment type="subcellular location">
    <subcellularLocation>
        <location evidence="1">Cytoplasm</location>
    </subcellularLocation>
</comment>
<dbReference type="CDD" id="cd00006">
    <property type="entry name" value="PTS_IIA_man"/>
    <property type="match status" value="1"/>
</dbReference>
<gene>
    <name evidence="9" type="ORF">AR1Y2_0583</name>
</gene>
<feature type="domain" description="PTS EIIA type-4" evidence="8">
    <location>
        <begin position="13"/>
        <end position="135"/>
    </location>
</feature>
<dbReference type="EMBL" id="CP040058">
    <property type="protein sequence ID" value="QCP34037.1"/>
    <property type="molecule type" value="Genomic_DNA"/>
</dbReference>
<name>A0A4P8IC12_9FIRM</name>
<evidence type="ECO:0000256" key="7">
    <source>
        <dbReference type="ARBA" id="ARBA00022777"/>
    </source>
</evidence>
<dbReference type="KEGG" id="arf:AR1Y2_0583"/>
<evidence type="ECO:0000256" key="1">
    <source>
        <dbReference type="ARBA" id="ARBA00004496"/>
    </source>
</evidence>
<keyword evidence="2" id="KW-0813">Transport</keyword>
<keyword evidence="4" id="KW-0762">Sugar transport</keyword>
<organism evidence="9 10">
    <name type="scientific">Anaerostipes rhamnosivorans</name>
    <dbReference type="NCBI Taxonomy" id="1229621"/>
    <lineage>
        <taxon>Bacteria</taxon>
        <taxon>Bacillati</taxon>
        <taxon>Bacillota</taxon>
        <taxon>Clostridia</taxon>
        <taxon>Lachnospirales</taxon>
        <taxon>Lachnospiraceae</taxon>
        <taxon>Anaerostipes</taxon>
    </lineage>
</organism>
<evidence type="ECO:0000256" key="4">
    <source>
        <dbReference type="ARBA" id="ARBA00022597"/>
    </source>
</evidence>
<keyword evidence="6" id="KW-0598">Phosphotransferase system</keyword>
<protein>
    <submittedName>
        <fullName evidence="9">PTS system, mannose-specific IIB component</fullName>
    </submittedName>
</protein>
<dbReference type="AlphaFoldDB" id="A0A4P8IC12"/>
<dbReference type="InterPro" id="IPR033887">
    <property type="entry name" value="PTS_IIA_man"/>
</dbReference>
<keyword evidence="3" id="KW-0963">Cytoplasm</keyword>
<dbReference type="OrthoDB" id="9799827at2"/>
<sequence length="151" mass="16797">MKVYRQEKLNQDLPGIILLSHGPFAVSLVETAQMIFGDSENIAAFSLEAGDDIDKYREAFVDMIEKFPKGSLIMVDLFGGTPCNQVMRYIQETGKVLEVAAGMNLPMLINAVMSREELAGKDFSTDTVENGKKGIFRIDVEGFLHDDDEDE</sequence>
<dbReference type="PROSITE" id="PS51096">
    <property type="entry name" value="PTS_EIIA_TYPE_4"/>
    <property type="match status" value="1"/>
</dbReference>
<keyword evidence="10" id="KW-1185">Reference proteome</keyword>
<dbReference type="PANTHER" id="PTHR33799:SF1">
    <property type="entry name" value="PTS SYSTEM MANNOSE-SPECIFIC EIIAB COMPONENT-RELATED"/>
    <property type="match status" value="1"/>
</dbReference>
<dbReference type="InterPro" id="IPR004701">
    <property type="entry name" value="PTS_EIIA_man-typ"/>
</dbReference>
<dbReference type="PANTHER" id="PTHR33799">
    <property type="entry name" value="PTS PERMEASE-RELATED-RELATED"/>
    <property type="match status" value="1"/>
</dbReference>